<dbReference type="GO" id="GO:0016485">
    <property type="term" value="P:protein processing"/>
    <property type="evidence" value="ECO:0007669"/>
    <property type="project" value="TreeGrafter"/>
</dbReference>
<feature type="active site" description="Charge relay system" evidence="4">
    <location>
        <position position="448"/>
    </location>
</feature>
<dbReference type="PROSITE" id="PS00137">
    <property type="entry name" value="SUBTILASE_HIS"/>
    <property type="match status" value="1"/>
</dbReference>
<evidence type="ECO:0000313" key="7">
    <source>
        <dbReference type="Proteomes" id="UP000228484"/>
    </source>
</evidence>
<feature type="active site" description="Charge relay system" evidence="4">
    <location>
        <position position="227"/>
    </location>
</feature>
<dbReference type="EMBL" id="NWUW01000042">
    <property type="protein sequence ID" value="PIE92144.1"/>
    <property type="molecule type" value="Genomic_DNA"/>
</dbReference>
<dbReference type="PRINTS" id="PR00723">
    <property type="entry name" value="SUBTILISIN"/>
</dbReference>
<dbReference type="PROSITE" id="PS00138">
    <property type="entry name" value="SUBTILASE_SER"/>
    <property type="match status" value="1"/>
</dbReference>
<dbReference type="Proteomes" id="UP000228484">
    <property type="component" value="Unassembled WGS sequence"/>
</dbReference>
<dbReference type="InterPro" id="IPR022398">
    <property type="entry name" value="Peptidase_S8_His-AS"/>
</dbReference>
<dbReference type="CDD" id="cd07498">
    <property type="entry name" value="Peptidases_S8_15"/>
    <property type="match status" value="1"/>
</dbReference>
<reference evidence="6 7" key="1">
    <citation type="submission" date="2017-09" db="EMBL/GenBank/DDBJ databases">
        <title>Biocontrol bacteria screening and application from spent mushroom substrate.</title>
        <authorList>
            <person name="Sun X."/>
        </authorList>
    </citation>
    <scope>NUCLEOTIDE SEQUENCE [LARGE SCALE GENOMIC DNA]</scope>
    <source>
        <strain evidence="6 7">100374</strain>
    </source>
</reference>
<dbReference type="SUPFAM" id="SSF52743">
    <property type="entry name" value="Subtilisin-like"/>
    <property type="match status" value="1"/>
</dbReference>
<evidence type="ECO:0000259" key="5">
    <source>
        <dbReference type="Pfam" id="PF00082"/>
    </source>
</evidence>
<dbReference type="Gene3D" id="3.40.50.200">
    <property type="entry name" value="Peptidase S8/S53 domain"/>
    <property type="match status" value="1"/>
</dbReference>
<dbReference type="InterPro" id="IPR023828">
    <property type="entry name" value="Peptidase_S8_Ser-AS"/>
</dbReference>
<dbReference type="InterPro" id="IPR034054">
    <property type="entry name" value="Pep_S8_PrcA"/>
</dbReference>
<organism evidence="6 7">
    <name type="scientific">Bacillus fungorum</name>
    <dbReference type="NCBI Taxonomy" id="2039284"/>
    <lineage>
        <taxon>Bacteria</taxon>
        <taxon>Bacillati</taxon>
        <taxon>Bacillota</taxon>
        <taxon>Bacilli</taxon>
        <taxon>Bacillales</taxon>
        <taxon>Bacillaceae</taxon>
        <taxon>Bacillus</taxon>
    </lineage>
</organism>
<keyword evidence="7" id="KW-1185">Reference proteome</keyword>
<dbReference type="PROSITE" id="PS51892">
    <property type="entry name" value="SUBTILASE"/>
    <property type="match status" value="1"/>
</dbReference>
<evidence type="ECO:0000256" key="2">
    <source>
        <dbReference type="ARBA" id="ARBA00022801"/>
    </source>
</evidence>
<dbReference type="Pfam" id="PF00082">
    <property type="entry name" value="Peptidase_S8"/>
    <property type="match status" value="1"/>
</dbReference>
<evidence type="ECO:0000256" key="3">
    <source>
        <dbReference type="ARBA" id="ARBA00022825"/>
    </source>
</evidence>
<keyword evidence="3 4" id="KW-0720">Serine protease</keyword>
<dbReference type="RefSeq" id="WP_099686486.1">
    <property type="nucleotide sequence ID" value="NZ_NWUW01000042.1"/>
</dbReference>
<dbReference type="AlphaFoldDB" id="A0A2G6Q5P6"/>
<evidence type="ECO:0000256" key="1">
    <source>
        <dbReference type="ARBA" id="ARBA00022670"/>
    </source>
</evidence>
<keyword evidence="1 4" id="KW-0645">Protease</keyword>
<protein>
    <submittedName>
        <fullName evidence="6">Peptidase S8</fullName>
    </submittedName>
</protein>
<dbReference type="InterPro" id="IPR036852">
    <property type="entry name" value="Peptidase_S8/S53_dom_sf"/>
</dbReference>
<dbReference type="PANTHER" id="PTHR42884">
    <property type="entry name" value="PROPROTEIN CONVERTASE SUBTILISIN/KEXIN-RELATED"/>
    <property type="match status" value="1"/>
</dbReference>
<dbReference type="GO" id="GO:0016020">
    <property type="term" value="C:membrane"/>
    <property type="evidence" value="ECO:0007669"/>
    <property type="project" value="TreeGrafter"/>
</dbReference>
<dbReference type="GO" id="GO:0004252">
    <property type="term" value="F:serine-type endopeptidase activity"/>
    <property type="evidence" value="ECO:0007669"/>
    <property type="project" value="UniProtKB-UniRule"/>
</dbReference>
<evidence type="ECO:0000256" key="4">
    <source>
        <dbReference type="PROSITE-ProRule" id="PRU01240"/>
    </source>
</evidence>
<evidence type="ECO:0000313" key="6">
    <source>
        <dbReference type="EMBL" id="PIE92144.1"/>
    </source>
</evidence>
<feature type="domain" description="Peptidase S8/S53" evidence="5">
    <location>
        <begin position="219"/>
        <end position="496"/>
    </location>
</feature>
<dbReference type="PANTHER" id="PTHR42884:SF14">
    <property type="entry name" value="NEUROENDOCRINE CONVERTASE 1"/>
    <property type="match status" value="1"/>
</dbReference>
<proteinExistence type="inferred from homology"/>
<dbReference type="InterPro" id="IPR000209">
    <property type="entry name" value="Peptidase_S8/S53_dom"/>
</dbReference>
<comment type="similarity">
    <text evidence="4">Belongs to the peptidase S8 family.</text>
</comment>
<dbReference type="InterPro" id="IPR015500">
    <property type="entry name" value="Peptidase_S8_subtilisin-rel"/>
</dbReference>
<gene>
    <name evidence="6" type="ORF">CO726_28200</name>
</gene>
<sequence length="520" mass="55650">MSELYYWYEGQKIPLHLSMTKRAVKFDSPPSPSESRREISNTIEAFSPDSNVVDLANGIFLFNVVSQENERVTSSSASAPQGAKPLMVFEAEDKTPMILTEEFIAQFRPEITRKKIDKFNEKNNVVIVAENEWEPNSFVLAVVNGKEGDALEMANKYQQNEIIVVHAHPNFIRLLKPSFVPNDSLFPKQWALRNTGQGGGIAGQDIHATDAWDITKGSSNVIISIIDEGVDYSHEDFNCSGKLVTGYDAVRRIDDPTPNRPDAHGTACAGIAAACGNNGRGVSGVAPGCKIMGVRIGYGAVVNGEDIWITTDSQTADGITKAVNRGADILSNSWGGGPPSTIITSAIRRAKTVGRGGKGCVVCFAAGNDNRAVSYPGTLNEVITVAACNEYGERKSPTSRDGETWWGSNFGPEVDVCAPGVHIVTTDIMGNGGYNPSSNYVATFNGTSAATPHVAGVAALILSVNPSLTAQQVEGILRQSTDDLGQVGRDDFTGFGRINARKAAEIAQRILPVPESSILT</sequence>
<name>A0A2G6Q5P6_9BACI</name>
<accession>A0A2G6Q5P6</accession>
<comment type="caution">
    <text evidence="6">The sequence shown here is derived from an EMBL/GenBank/DDBJ whole genome shotgun (WGS) entry which is preliminary data.</text>
</comment>
<keyword evidence="2 4" id="KW-0378">Hydrolase</keyword>
<feature type="active site" description="Charge relay system" evidence="4">
    <location>
        <position position="264"/>
    </location>
</feature>